<dbReference type="KEGG" id="nay:HYG81_17970"/>
<accession>A0A7D6CNT1</accession>
<reference evidence="2 3" key="1">
    <citation type="submission" date="2020-07" db="EMBL/GenBank/DDBJ databases">
        <title>Natrinema (YPL30) sp. nov. and Haloterrigena xxxxxx (YPL8) sp. nov., isolated from a salt mine.</title>
        <authorList>
            <person name="Cui H."/>
        </authorList>
    </citation>
    <scope>NUCLEOTIDE SEQUENCE [LARGE SCALE GENOMIC DNA]</scope>
    <source>
        <strain evidence="2 3">YPL13</strain>
    </source>
</reference>
<feature type="transmembrane region" description="Helical" evidence="1">
    <location>
        <begin position="12"/>
        <end position="32"/>
    </location>
</feature>
<evidence type="ECO:0000313" key="3">
    <source>
        <dbReference type="Proteomes" id="UP000510869"/>
    </source>
</evidence>
<dbReference type="EMBL" id="CP059154">
    <property type="protein sequence ID" value="QLK25938.1"/>
    <property type="molecule type" value="Genomic_DNA"/>
</dbReference>
<keyword evidence="3" id="KW-1185">Reference proteome</keyword>
<keyword evidence="1" id="KW-0472">Membrane</keyword>
<keyword evidence="1" id="KW-0812">Transmembrane</keyword>
<proteinExistence type="predicted"/>
<dbReference type="RefSeq" id="WP_180841119.1">
    <property type="nucleotide sequence ID" value="NZ_CP059154.1"/>
</dbReference>
<name>A0A7D6CNT1_9EURY</name>
<gene>
    <name evidence="2" type="ORF">HYG81_17970</name>
</gene>
<dbReference type="AlphaFoldDB" id="A0A7D6CNT1"/>
<evidence type="ECO:0000313" key="2">
    <source>
        <dbReference type="EMBL" id="QLK25938.1"/>
    </source>
</evidence>
<protein>
    <submittedName>
        <fullName evidence="2">Uncharacterized protein</fullName>
    </submittedName>
</protein>
<dbReference type="GeneID" id="56145133"/>
<dbReference type="Proteomes" id="UP000510869">
    <property type="component" value="Chromosome"/>
</dbReference>
<organism evidence="2 3">
    <name type="scientific">Natrinema zhouii</name>
    <dbReference type="NCBI Taxonomy" id="1710539"/>
    <lineage>
        <taxon>Archaea</taxon>
        <taxon>Methanobacteriati</taxon>
        <taxon>Methanobacteriota</taxon>
        <taxon>Stenosarchaea group</taxon>
        <taxon>Halobacteria</taxon>
        <taxon>Halobacteriales</taxon>
        <taxon>Natrialbaceae</taxon>
        <taxon>Natrinema</taxon>
    </lineage>
</organism>
<sequence>MRQILTDESGIKLRLNLIIALSSAVLLVLLLSVLSLEIVFIGILLVGIGFPVLFLLVILLR</sequence>
<keyword evidence="1" id="KW-1133">Transmembrane helix</keyword>
<evidence type="ECO:0000256" key="1">
    <source>
        <dbReference type="SAM" id="Phobius"/>
    </source>
</evidence>
<feature type="transmembrane region" description="Helical" evidence="1">
    <location>
        <begin position="38"/>
        <end position="60"/>
    </location>
</feature>